<name>A0A0E3Z0I2_9GAMM</name>
<dbReference type="EMBL" id="CP011144">
    <property type="protein sequence ID" value="AKC86573.1"/>
    <property type="molecule type" value="Genomic_DNA"/>
</dbReference>
<feature type="region of interest" description="Disordered" evidence="1">
    <location>
        <begin position="27"/>
        <end position="48"/>
    </location>
</feature>
<dbReference type="InterPro" id="IPR018649">
    <property type="entry name" value="SHOCT"/>
</dbReference>
<feature type="domain" description="SHOCT" evidence="2">
    <location>
        <begin position="59"/>
        <end position="84"/>
    </location>
</feature>
<evidence type="ECO:0000259" key="2">
    <source>
        <dbReference type="Pfam" id="PF09851"/>
    </source>
</evidence>
<evidence type="ECO:0000313" key="3">
    <source>
        <dbReference type="EMBL" id="AKC86573.1"/>
    </source>
</evidence>
<dbReference type="PATRIC" id="fig|314722.6.peg.1525"/>
<accession>A0A0E3Z0I2</accession>
<dbReference type="KEGG" id="psuw:WQ53_07120"/>
<sequence length="86" mass="8763">MRRTRSLLGTAARTAVITGTAKAVLGKGNPQAPAPEAPAVPAPAAAPAPGMTEDRIAMLQKLGELQKSGVLTEEEFAAEKAKILSA</sequence>
<organism evidence="3 4">
    <name type="scientific">Pseudoxanthomonas suwonensis</name>
    <dbReference type="NCBI Taxonomy" id="314722"/>
    <lineage>
        <taxon>Bacteria</taxon>
        <taxon>Pseudomonadati</taxon>
        <taxon>Pseudomonadota</taxon>
        <taxon>Gammaproteobacteria</taxon>
        <taxon>Lysobacterales</taxon>
        <taxon>Lysobacteraceae</taxon>
        <taxon>Pseudoxanthomonas</taxon>
    </lineage>
</organism>
<gene>
    <name evidence="3" type="ORF">WQ53_07120</name>
</gene>
<dbReference type="Pfam" id="PF09851">
    <property type="entry name" value="SHOCT"/>
    <property type="match status" value="1"/>
</dbReference>
<evidence type="ECO:0000313" key="4">
    <source>
        <dbReference type="Proteomes" id="UP000033067"/>
    </source>
</evidence>
<dbReference type="Proteomes" id="UP000033067">
    <property type="component" value="Chromosome"/>
</dbReference>
<dbReference type="AlphaFoldDB" id="A0A0E3Z0I2"/>
<dbReference type="RefSeq" id="WP_052631489.1">
    <property type="nucleotide sequence ID" value="NZ_CP011144.1"/>
</dbReference>
<protein>
    <recommendedName>
        <fullName evidence="2">SHOCT domain-containing protein</fullName>
    </recommendedName>
</protein>
<feature type="compositionally biased region" description="Pro residues" evidence="1">
    <location>
        <begin position="32"/>
        <end position="46"/>
    </location>
</feature>
<keyword evidence="4" id="KW-1185">Reference proteome</keyword>
<dbReference type="OrthoDB" id="5996503at2"/>
<reference evidence="3 4" key="1">
    <citation type="journal article" date="2015" name="Genome Announc.">
        <title>Complete Genome Sequence of Pseudoxanthomonas suwonensis Strain J1, a Cellulose-Degrading Bacterium Isolated from Leaf- and Wood-Enriched Soil.</title>
        <authorList>
            <person name="Hou L."/>
            <person name="Jiang J."/>
            <person name="Xu Z."/>
            <person name="Zhou Y."/>
            <person name="Leung F.C."/>
        </authorList>
    </citation>
    <scope>NUCLEOTIDE SEQUENCE [LARGE SCALE GENOMIC DNA]</scope>
    <source>
        <strain evidence="3 4">J1</strain>
    </source>
</reference>
<evidence type="ECO:0000256" key="1">
    <source>
        <dbReference type="SAM" id="MobiDB-lite"/>
    </source>
</evidence>
<proteinExistence type="predicted"/>